<name>A0A4P6F951_9MICO</name>
<keyword evidence="2" id="KW-1185">Reference proteome</keyword>
<gene>
    <name evidence="1" type="ORF">ET445_02080</name>
</gene>
<dbReference type="SUPFAM" id="SSF53850">
    <property type="entry name" value="Periplasmic binding protein-like II"/>
    <property type="match status" value="1"/>
</dbReference>
<protein>
    <submittedName>
        <fullName evidence="1">Extracellular solute-binding protein</fullName>
    </submittedName>
</protein>
<dbReference type="AlphaFoldDB" id="A0A4P6F951"/>
<dbReference type="KEGG" id="agf:ET445_02080"/>
<dbReference type="RefSeq" id="WP_129188392.1">
    <property type="nucleotide sequence ID" value="NZ_CP035491.1"/>
</dbReference>
<dbReference type="Proteomes" id="UP000291259">
    <property type="component" value="Chromosome"/>
</dbReference>
<evidence type="ECO:0000313" key="1">
    <source>
        <dbReference type="EMBL" id="QAY72304.1"/>
    </source>
</evidence>
<proteinExistence type="predicted"/>
<sequence length="578" mass="62895">MTQQTGATTRRLRRRGLTTAVVAGLAATGLILTGCSAPEASGDAPSFDFTGKDVGAMKEFGVGDTFKATEPVTFGLFYRDHEAYPLQEDWPILTALKKNQDVSFDVESAPRVGYEDARSAAIASGNAPDIISITYPGQETPFVSGGAILPVSDFVQYMPNFEDKVEKWGLQADVDNLRQADGKFYILPGVSEIVVPQYSYVVRKDIWDELGLSYEPKTFDDFQKDLAKVHKAYPDKMVISDEFNDPDPLGGALNFAAPNFGTTAGWGLSAGSGAWWDGKKFVYAAAQDEYKDLVSYYHGLVEDGLLDPASVTQSDDEAKAHFFNGDSLVISGNDQFLSQARNSFSEVGNTDAEVALIRVPGGPAGDNLAAGGRVDGLPGLMISSKAADKENFKALLQFVDWLYYSDEGLEFAKWGVEGEQFTKKGDVRTFTADWDRSKGLLNPGATKLLNVDGGFANGVWMAAEGGTEDLRTSMMLPETKDFVSSMLTKTQLATAPAAPLNELENEQAGLWKTALLDLVRQNTAKFITGDRSLDEWDDYVGELEAANMDEYIDMINGAYERQQESMKAAAEEAKADKK</sequence>
<dbReference type="InterPro" id="IPR050490">
    <property type="entry name" value="Bact_solute-bd_prot1"/>
</dbReference>
<dbReference type="CDD" id="cd13583">
    <property type="entry name" value="PBP2_AlgQ_like_4"/>
    <property type="match status" value="1"/>
</dbReference>
<organism evidence="1 2">
    <name type="scientific">Agromyces protaetiae</name>
    <dbReference type="NCBI Taxonomy" id="2509455"/>
    <lineage>
        <taxon>Bacteria</taxon>
        <taxon>Bacillati</taxon>
        <taxon>Actinomycetota</taxon>
        <taxon>Actinomycetes</taxon>
        <taxon>Micrococcales</taxon>
        <taxon>Microbacteriaceae</taxon>
        <taxon>Agromyces</taxon>
    </lineage>
</organism>
<reference evidence="1 2" key="1">
    <citation type="submission" date="2019-01" db="EMBL/GenBank/DDBJ databases">
        <title>Genome sequencing of strain FW100M-8.</title>
        <authorList>
            <person name="Heo J."/>
            <person name="Kim S.-J."/>
            <person name="Kim J.-S."/>
            <person name="Hong S.-B."/>
            <person name="Kwon S.-W."/>
        </authorList>
    </citation>
    <scope>NUCLEOTIDE SEQUENCE [LARGE SCALE GENOMIC DNA]</scope>
    <source>
        <strain evidence="1 2">FW100M-8</strain>
    </source>
</reference>
<dbReference type="Gene3D" id="3.40.190.10">
    <property type="entry name" value="Periplasmic binding protein-like II"/>
    <property type="match status" value="2"/>
</dbReference>
<dbReference type="InterPro" id="IPR006059">
    <property type="entry name" value="SBP"/>
</dbReference>
<evidence type="ECO:0000313" key="2">
    <source>
        <dbReference type="Proteomes" id="UP000291259"/>
    </source>
</evidence>
<dbReference type="PANTHER" id="PTHR43649:SF12">
    <property type="entry name" value="DIACETYLCHITOBIOSE BINDING PROTEIN DASA"/>
    <property type="match status" value="1"/>
</dbReference>
<dbReference type="EMBL" id="CP035491">
    <property type="protein sequence ID" value="QAY72304.1"/>
    <property type="molecule type" value="Genomic_DNA"/>
</dbReference>
<dbReference type="OrthoDB" id="9787283at2"/>
<dbReference type="Pfam" id="PF01547">
    <property type="entry name" value="SBP_bac_1"/>
    <property type="match status" value="1"/>
</dbReference>
<dbReference type="PANTHER" id="PTHR43649">
    <property type="entry name" value="ARABINOSE-BINDING PROTEIN-RELATED"/>
    <property type="match status" value="1"/>
</dbReference>
<accession>A0A4P6F951</accession>